<dbReference type="Pfam" id="PF00126">
    <property type="entry name" value="HTH_1"/>
    <property type="match status" value="1"/>
</dbReference>
<dbReference type="FunFam" id="1.10.10.10:FF:000001">
    <property type="entry name" value="LysR family transcriptional regulator"/>
    <property type="match status" value="1"/>
</dbReference>
<dbReference type="PANTHER" id="PTHR30346:SF0">
    <property type="entry name" value="HCA OPERON TRANSCRIPTIONAL ACTIVATOR HCAR"/>
    <property type="match status" value="1"/>
</dbReference>
<keyword evidence="2" id="KW-0805">Transcription regulation</keyword>
<comment type="similarity">
    <text evidence="1">Belongs to the LysR transcriptional regulatory family.</text>
</comment>
<evidence type="ECO:0000313" key="6">
    <source>
        <dbReference type="EMBL" id="SCF38845.1"/>
    </source>
</evidence>
<dbReference type="InterPro" id="IPR036390">
    <property type="entry name" value="WH_DNA-bd_sf"/>
</dbReference>
<name>A0A1C5A0Y7_9ACTN</name>
<proteinExistence type="inferred from homology"/>
<protein>
    <submittedName>
        <fullName evidence="6">Transcriptional regulator, LysR family</fullName>
    </submittedName>
</protein>
<dbReference type="PRINTS" id="PR00039">
    <property type="entry name" value="HTHLYSR"/>
</dbReference>
<evidence type="ECO:0000256" key="2">
    <source>
        <dbReference type="ARBA" id="ARBA00023015"/>
    </source>
</evidence>
<dbReference type="EMBL" id="LT607410">
    <property type="protein sequence ID" value="SCF38845.1"/>
    <property type="molecule type" value="Genomic_DNA"/>
</dbReference>
<evidence type="ECO:0000259" key="5">
    <source>
        <dbReference type="PROSITE" id="PS50931"/>
    </source>
</evidence>
<evidence type="ECO:0000313" key="7">
    <source>
        <dbReference type="Proteomes" id="UP000198228"/>
    </source>
</evidence>
<reference evidence="6 7" key="1">
    <citation type="submission" date="2016-06" db="EMBL/GenBank/DDBJ databases">
        <authorList>
            <person name="Kjaerup R.B."/>
            <person name="Dalgaard T.S."/>
            <person name="Juul-Madsen H.R."/>
        </authorList>
    </citation>
    <scope>NUCLEOTIDE SEQUENCE [LARGE SCALE GENOMIC DNA]</scope>
    <source>
        <strain evidence="6 7">DSM 43821</strain>
    </source>
</reference>
<evidence type="ECO:0000256" key="1">
    <source>
        <dbReference type="ARBA" id="ARBA00009437"/>
    </source>
</evidence>
<dbReference type="PROSITE" id="PS50931">
    <property type="entry name" value="HTH_LYSR"/>
    <property type="match status" value="1"/>
</dbReference>
<dbReference type="InterPro" id="IPR036388">
    <property type="entry name" value="WH-like_DNA-bd_sf"/>
</dbReference>
<dbReference type="InterPro" id="IPR000847">
    <property type="entry name" value="LysR_HTH_N"/>
</dbReference>
<dbReference type="Gene3D" id="3.40.190.10">
    <property type="entry name" value="Periplasmic binding protein-like II"/>
    <property type="match status" value="4"/>
</dbReference>
<dbReference type="RefSeq" id="WP_088963438.1">
    <property type="nucleotide sequence ID" value="NZ_LT607410.1"/>
</dbReference>
<dbReference type="PANTHER" id="PTHR30346">
    <property type="entry name" value="TRANSCRIPTIONAL DUAL REGULATOR HCAR-RELATED"/>
    <property type="match status" value="1"/>
</dbReference>
<dbReference type="GO" id="GO:0032993">
    <property type="term" value="C:protein-DNA complex"/>
    <property type="evidence" value="ECO:0007669"/>
    <property type="project" value="TreeGrafter"/>
</dbReference>
<dbReference type="GO" id="GO:0003700">
    <property type="term" value="F:DNA-binding transcription factor activity"/>
    <property type="evidence" value="ECO:0007669"/>
    <property type="project" value="InterPro"/>
</dbReference>
<dbReference type="Pfam" id="PF03466">
    <property type="entry name" value="LysR_substrate"/>
    <property type="match status" value="1"/>
</dbReference>
<dbReference type="SUPFAM" id="SSF46785">
    <property type="entry name" value="Winged helix' DNA-binding domain"/>
    <property type="match status" value="1"/>
</dbReference>
<dbReference type="AlphaFoldDB" id="A0A1C5A0Y7"/>
<keyword evidence="3" id="KW-0238">DNA-binding</keyword>
<dbReference type="Gene3D" id="1.10.10.10">
    <property type="entry name" value="Winged helix-like DNA-binding domain superfamily/Winged helix DNA-binding domain"/>
    <property type="match status" value="1"/>
</dbReference>
<evidence type="ECO:0000256" key="4">
    <source>
        <dbReference type="ARBA" id="ARBA00023163"/>
    </source>
</evidence>
<feature type="domain" description="HTH lysR-type" evidence="5">
    <location>
        <begin position="10"/>
        <end position="67"/>
    </location>
</feature>
<keyword evidence="4" id="KW-0804">Transcription</keyword>
<dbReference type="SUPFAM" id="SSF53850">
    <property type="entry name" value="Periplasmic binding protein-like II"/>
    <property type="match status" value="1"/>
</dbReference>
<dbReference type="GO" id="GO:0003677">
    <property type="term" value="F:DNA binding"/>
    <property type="evidence" value="ECO:0007669"/>
    <property type="project" value="UniProtKB-KW"/>
</dbReference>
<accession>A0A1C5A0Y7</accession>
<evidence type="ECO:0000256" key="3">
    <source>
        <dbReference type="ARBA" id="ARBA00023125"/>
    </source>
</evidence>
<gene>
    <name evidence="6" type="ORF">GA0074696_5178</name>
</gene>
<dbReference type="InterPro" id="IPR005119">
    <property type="entry name" value="LysR_subst-bd"/>
</dbReference>
<organism evidence="6 7">
    <name type="scientific">Micromonospora purpureochromogenes</name>
    <dbReference type="NCBI Taxonomy" id="47872"/>
    <lineage>
        <taxon>Bacteria</taxon>
        <taxon>Bacillati</taxon>
        <taxon>Actinomycetota</taxon>
        <taxon>Actinomycetes</taxon>
        <taxon>Micromonosporales</taxon>
        <taxon>Micromonosporaceae</taxon>
        <taxon>Micromonospora</taxon>
    </lineage>
</organism>
<sequence length="285" mass="29820">MDRGSGADRIETRELAYFVAVAETCHFGRAAQRLGIAQPPLSRAISRLERRLGVVLLERTSRRVALTVAGEVLLAEGRRALDTIDTAVARARTAARPRLRLALKPGGDGGLLAPILAAYRDEPCAVEVELVPCAADEQTGLLRRGAADAALVQGHQPDLDQLDSEVLLVEPQVVALAGDHPLAGAATLRLADVAANLLPATRVALDPAAALQLVALGRATVLVPASLQGQLRRDVVCVPVQDAAPSRLLLAWPAQQRSPALAAFVRIALSSGHRSIPAPGGIADA</sequence>
<dbReference type="Proteomes" id="UP000198228">
    <property type="component" value="Chromosome I"/>
</dbReference>